<feature type="transmembrane region" description="Helical" evidence="1">
    <location>
        <begin position="74"/>
        <end position="97"/>
    </location>
</feature>
<feature type="transmembrane region" description="Helical" evidence="1">
    <location>
        <begin position="48"/>
        <end position="67"/>
    </location>
</feature>
<dbReference type="AlphaFoldDB" id="A0A540W7R8"/>
<proteinExistence type="predicted"/>
<reference evidence="2 3" key="1">
    <citation type="submission" date="2019-06" db="EMBL/GenBank/DDBJ databases">
        <title>Description of Kitasatospora acidophila sp. nov. isolated from pine grove soil, and reclassification of Streptomyces novaecaesareae to Kitasatospora novaeceasareae comb. nov.</title>
        <authorList>
            <person name="Kim M.J."/>
        </authorList>
    </citation>
    <scope>NUCLEOTIDE SEQUENCE [LARGE SCALE GENOMIC DNA]</scope>
    <source>
        <strain evidence="2 3">MMS16-CNU292</strain>
    </source>
</reference>
<sequence>MRMYQVRPGGRLFHPVVDRLAVSMAGALAVPAGAALAAGLAVVGELRAGWFALGAFAVLCALLGALARPAAAPVVGGVGWLFYNGFAVHRFATVVWAGAGVELGRIGLLTGAALLAALPGTLPRRRIRVEHHPGGAGPVGSWGVSR</sequence>
<keyword evidence="1" id="KW-0472">Membrane</keyword>
<evidence type="ECO:0000256" key="1">
    <source>
        <dbReference type="SAM" id="Phobius"/>
    </source>
</evidence>
<keyword evidence="1" id="KW-1133">Transmembrane helix</keyword>
<evidence type="ECO:0000313" key="3">
    <source>
        <dbReference type="Proteomes" id="UP000319103"/>
    </source>
</evidence>
<comment type="caution">
    <text evidence="2">The sequence shown here is derived from an EMBL/GenBank/DDBJ whole genome shotgun (WGS) entry which is preliminary data.</text>
</comment>
<dbReference type="RefSeq" id="WP_141635511.1">
    <property type="nucleotide sequence ID" value="NZ_VIGB01000003.1"/>
</dbReference>
<accession>A0A540W7R8</accession>
<evidence type="ECO:0000313" key="2">
    <source>
        <dbReference type="EMBL" id="TQF04967.1"/>
    </source>
</evidence>
<protein>
    <recommendedName>
        <fullName evidence="4">Integral membrane protein</fullName>
    </recommendedName>
</protein>
<dbReference type="Proteomes" id="UP000319103">
    <property type="component" value="Unassembled WGS sequence"/>
</dbReference>
<dbReference type="EMBL" id="VIGB01000003">
    <property type="protein sequence ID" value="TQF04967.1"/>
    <property type="molecule type" value="Genomic_DNA"/>
</dbReference>
<keyword evidence="3" id="KW-1185">Reference proteome</keyword>
<organism evidence="2 3">
    <name type="scientific">Kitasatospora acidiphila</name>
    <dbReference type="NCBI Taxonomy" id="2567942"/>
    <lineage>
        <taxon>Bacteria</taxon>
        <taxon>Bacillati</taxon>
        <taxon>Actinomycetota</taxon>
        <taxon>Actinomycetes</taxon>
        <taxon>Kitasatosporales</taxon>
        <taxon>Streptomycetaceae</taxon>
        <taxon>Kitasatospora</taxon>
    </lineage>
</organism>
<feature type="transmembrane region" description="Helical" evidence="1">
    <location>
        <begin position="20"/>
        <end position="42"/>
    </location>
</feature>
<gene>
    <name evidence="2" type="ORF">E6W39_25465</name>
</gene>
<name>A0A540W7R8_9ACTN</name>
<keyword evidence="1" id="KW-0812">Transmembrane</keyword>
<feature type="transmembrane region" description="Helical" evidence="1">
    <location>
        <begin position="103"/>
        <end position="122"/>
    </location>
</feature>
<evidence type="ECO:0008006" key="4">
    <source>
        <dbReference type="Google" id="ProtNLM"/>
    </source>
</evidence>